<organism evidence="2 3">
    <name type="scientific">Oedothorax gibbosus</name>
    <dbReference type="NCBI Taxonomy" id="931172"/>
    <lineage>
        <taxon>Eukaryota</taxon>
        <taxon>Metazoa</taxon>
        <taxon>Ecdysozoa</taxon>
        <taxon>Arthropoda</taxon>
        <taxon>Chelicerata</taxon>
        <taxon>Arachnida</taxon>
        <taxon>Araneae</taxon>
        <taxon>Araneomorphae</taxon>
        <taxon>Entelegynae</taxon>
        <taxon>Araneoidea</taxon>
        <taxon>Linyphiidae</taxon>
        <taxon>Erigoninae</taxon>
        <taxon>Oedothorax</taxon>
    </lineage>
</organism>
<comment type="caution">
    <text evidence="2">The sequence shown here is derived from an EMBL/GenBank/DDBJ whole genome shotgun (WGS) entry which is preliminary data.</text>
</comment>
<evidence type="ECO:0000256" key="1">
    <source>
        <dbReference type="SAM" id="Phobius"/>
    </source>
</evidence>
<name>A0AAV6URW9_9ARAC</name>
<feature type="transmembrane region" description="Helical" evidence="1">
    <location>
        <begin position="318"/>
        <end position="338"/>
    </location>
</feature>
<protein>
    <recommendedName>
        <fullName evidence="4">Gustatory receptor</fullName>
    </recommendedName>
</protein>
<dbReference type="AlphaFoldDB" id="A0AAV6URW9"/>
<sequence length="344" mass="39747">MHLGHLAIFVLDGRILINCEDFQCSKVSLSVVLWRLSLVGNWCSFFFKRKKVEELTRAIETLTNKSVRNKKLNRIIYVVNVIFVLTLLLYLYLVIKGSIGIVLWPNTKRINKVFSRLFSGVDYDLGQTGKAACIYLFHFFTWPFIYFSPLLLSLFYASWCFILSKQLKELGDQLLKELPQSGCHRRRIVIVFIKNYEELYDLAVLSEAALSSQVFWLCSSHFVLLFRLFSKLWLTDTYIPVTLVKDSVLPTLESLCFFAIAYFASEVNYCDLAVRDRAKDVAFRLELAKETKECGKVLSKFLKSKKVLMFSGWGMFDFTRGFLLASSGVLLSYNLLILQLNTHI</sequence>
<evidence type="ECO:0008006" key="4">
    <source>
        <dbReference type="Google" id="ProtNLM"/>
    </source>
</evidence>
<dbReference type="EMBL" id="JAFNEN010000300">
    <property type="protein sequence ID" value="KAG8186463.1"/>
    <property type="molecule type" value="Genomic_DNA"/>
</dbReference>
<dbReference type="Proteomes" id="UP000827092">
    <property type="component" value="Unassembled WGS sequence"/>
</dbReference>
<evidence type="ECO:0000313" key="3">
    <source>
        <dbReference type="Proteomes" id="UP000827092"/>
    </source>
</evidence>
<proteinExistence type="predicted"/>
<reference evidence="2 3" key="1">
    <citation type="journal article" date="2022" name="Nat. Ecol. Evol.">
        <title>A masculinizing supergene underlies an exaggerated male reproductive morph in a spider.</title>
        <authorList>
            <person name="Hendrickx F."/>
            <person name="De Corte Z."/>
            <person name="Sonet G."/>
            <person name="Van Belleghem S.M."/>
            <person name="Kostlbacher S."/>
            <person name="Vangestel C."/>
        </authorList>
    </citation>
    <scope>NUCLEOTIDE SEQUENCE [LARGE SCALE GENOMIC DNA]</scope>
    <source>
        <strain evidence="2">W744_W776</strain>
    </source>
</reference>
<feature type="transmembrane region" description="Helical" evidence="1">
    <location>
        <begin position="144"/>
        <end position="163"/>
    </location>
</feature>
<keyword evidence="1" id="KW-1133">Transmembrane helix</keyword>
<keyword evidence="1" id="KW-0472">Membrane</keyword>
<evidence type="ECO:0000313" key="2">
    <source>
        <dbReference type="EMBL" id="KAG8186463.1"/>
    </source>
</evidence>
<accession>A0AAV6URW9</accession>
<gene>
    <name evidence="2" type="ORF">JTE90_009222</name>
</gene>
<keyword evidence="1" id="KW-0812">Transmembrane</keyword>
<feature type="transmembrane region" description="Helical" evidence="1">
    <location>
        <begin position="75"/>
        <end position="95"/>
    </location>
</feature>
<keyword evidence="3" id="KW-1185">Reference proteome</keyword>